<feature type="domain" description="3-keto-alpha-glucoside-1,2-lyase/3-keto-2-hydroxy-glucal hydratase" evidence="1">
    <location>
        <begin position="5"/>
        <end position="272"/>
    </location>
</feature>
<dbReference type="InterPro" id="IPR010496">
    <property type="entry name" value="AL/BT2_dom"/>
</dbReference>
<reference evidence="2 3" key="1">
    <citation type="submission" date="2022-09" db="EMBL/GenBank/DDBJ databases">
        <title>Interaction between co-microsymbionts with complementary sets of symbiotic genes in legume-rhizobium systems.</title>
        <authorList>
            <person name="Safronova V."/>
            <person name="Sazanova A."/>
            <person name="Afonin A."/>
            <person name="Chirak E."/>
        </authorList>
    </citation>
    <scope>NUCLEOTIDE SEQUENCE [LARGE SCALE GENOMIC DNA]</scope>
    <source>
        <strain evidence="2 3">A18/4-1</strain>
    </source>
</reference>
<dbReference type="Gene3D" id="2.60.120.560">
    <property type="entry name" value="Exo-inulinase, domain 1"/>
    <property type="match status" value="1"/>
</dbReference>
<evidence type="ECO:0000313" key="3">
    <source>
        <dbReference type="Proteomes" id="UP001061862"/>
    </source>
</evidence>
<name>A0ABY6C7J4_9HYPH</name>
<protein>
    <submittedName>
        <fullName evidence="2">DUF1080 domain-containing protein</fullName>
    </submittedName>
</protein>
<dbReference type="Pfam" id="PF06439">
    <property type="entry name" value="3keto-disac_hyd"/>
    <property type="match status" value="1"/>
</dbReference>
<keyword evidence="3" id="KW-1185">Reference proteome</keyword>
<gene>
    <name evidence="2" type="ORF">N8A98_13080</name>
</gene>
<dbReference type="Proteomes" id="UP001061862">
    <property type="component" value="Chromosome"/>
</dbReference>
<organism evidence="2 3">
    <name type="scientific">Devosia neptuniae</name>
    <dbReference type="NCBI Taxonomy" id="191302"/>
    <lineage>
        <taxon>Bacteria</taxon>
        <taxon>Pseudomonadati</taxon>
        <taxon>Pseudomonadota</taxon>
        <taxon>Alphaproteobacteria</taxon>
        <taxon>Hyphomicrobiales</taxon>
        <taxon>Devosiaceae</taxon>
        <taxon>Devosia</taxon>
    </lineage>
</organism>
<evidence type="ECO:0000313" key="2">
    <source>
        <dbReference type="EMBL" id="UXN68212.1"/>
    </source>
</evidence>
<evidence type="ECO:0000259" key="1">
    <source>
        <dbReference type="Pfam" id="PF06439"/>
    </source>
</evidence>
<proteinExistence type="predicted"/>
<dbReference type="RefSeq" id="WP_262165941.1">
    <property type="nucleotide sequence ID" value="NZ_CP104965.1"/>
</dbReference>
<sequence length="274" mass="29938">MPGQFKRIFDGQSLVGWHAVPRRLAPIKPGGPQWDVTPERLAAIMAHTGRWTVEEGAICGRQEPAGSGLGAYLLSDEVYGDYELVFEAKPDWPADTGVVLRATDIGSQGFQVLMDHRKSGNIGGYYGNGIGGFHAINFALDVARDAAGQPTGLQLEDPATTIEPLTPLKRSLLSYAASGEDFLKTWHWGDWNEFRISIEGEVPVLSTTINGVKIAELDASTLPADLFDRQGVAALLGRRGRIALEVHDNDPIVGGDRWGYDAASRWRNLQIREF</sequence>
<dbReference type="EMBL" id="CP104965">
    <property type="protein sequence ID" value="UXN68212.1"/>
    <property type="molecule type" value="Genomic_DNA"/>
</dbReference>
<accession>A0ABY6C7J4</accession>